<feature type="compositionally biased region" description="Polar residues" evidence="3">
    <location>
        <begin position="298"/>
        <end position="307"/>
    </location>
</feature>
<feature type="compositionally biased region" description="Polar residues" evidence="3">
    <location>
        <begin position="328"/>
        <end position="349"/>
    </location>
</feature>
<feature type="compositionally biased region" description="Low complexity" evidence="3">
    <location>
        <begin position="622"/>
        <end position="656"/>
    </location>
</feature>
<dbReference type="Pfam" id="PF00379">
    <property type="entry name" value="Chitin_bind_4"/>
    <property type="match status" value="4"/>
</dbReference>
<dbReference type="PANTHER" id="PTHR10380:SF173">
    <property type="entry name" value="CUTICULAR PROTEIN 47EF, ISOFORM C-RELATED"/>
    <property type="match status" value="1"/>
</dbReference>
<feature type="compositionally biased region" description="Polar residues" evidence="3">
    <location>
        <begin position="589"/>
        <end position="616"/>
    </location>
</feature>
<keyword evidence="5" id="KW-1185">Reference proteome</keyword>
<feature type="region of interest" description="Disordered" evidence="3">
    <location>
        <begin position="1"/>
        <end position="30"/>
    </location>
</feature>
<evidence type="ECO:0000256" key="3">
    <source>
        <dbReference type="SAM" id="MobiDB-lite"/>
    </source>
</evidence>
<keyword evidence="1 2" id="KW-0193">Cuticle</keyword>
<feature type="compositionally biased region" description="Low complexity" evidence="3">
    <location>
        <begin position="308"/>
        <end position="327"/>
    </location>
</feature>
<dbReference type="InterPro" id="IPR031311">
    <property type="entry name" value="CHIT_BIND_RR_consensus"/>
</dbReference>
<dbReference type="InterPro" id="IPR000618">
    <property type="entry name" value="Insect_cuticle"/>
</dbReference>
<feature type="region of interest" description="Disordered" evidence="3">
    <location>
        <begin position="247"/>
        <end position="373"/>
    </location>
</feature>
<feature type="compositionally biased region" description="Low complexity" evidence="3">
    <location>
        <begin position="247"/>
        <end position="293"/>
    </location>
</feature>
<evidence type="ECO:0000313" key="5">
    <source>
        <dbReference type="Proteomes" id="UP001292094"/>
    </source>
</evidence>
<name>A0AAE1U5Q4_9EUCA</name>
<comment type="caution">
    <text evidence="4">The sequence shown here is derived from an EMBL/GenBank/DDBJ whole genome shotgun (WGS) entry which is preliminary data.</text>
</comment>
<gene>
    <name evidence="4" type="ORF">Pmani_017508</name>
</gene>
<dbReference type="PROSITE" id="PS51155">
    <property type="entry name" value="CHIT_BIND_RR_2"/>
    <property type="match status" value="4"/>
</dbReference>
<sequence length="700" mass="72224">MLGLSRVVTQATNGTASTTPENPSTSTTRDNNMALWSSLALLSSLVVITLSFPDESAYKIPQVGNNRRSQYYVLHNDGTYKYGYDTGEGAFEAARLHHRGRQDGQFGYRDPEGNAVSLQYEAGEGGFQATGSHIPQAHPDFHTAHAAARARPPFVDPLANTRSDASYGFRFVEDGQAREEQSDADGNVRGSYTYTDEEGQTRTISYVAGSDTGFVVTGDDLPQAPLAPGATPAATTLSSGAASSAFRGASYRPSTTSSSHRGSSFSSSSFRPSTSGSRFTGTSSTTQYSGTHGARTPAVSTSHTSAYRTPTISRPSTSSAHSSLSTTRFGSTRQSTRPVEVANTRSQITPGGGYEVAYQTSSHSRAESGDAANNVDGRFNFVAEDDGQRREINYEAGSDTGFIAEGAHIPVGPEVPGAPSGQPTGRIVPVQEVPFIDPLADSNTDASYSFGFESEQYSRTESADADGNVQGTYTVVDDDGTRRTYRFRAGQGVGYEAEEVSSTRGAAPSKAAAQAGATSFFNNAAGVSTSHTGGVGAGIGAGVGVGAGVGAGVRPGVGVGATSFSSTTGTASRVPTAAGPVISYKTPTTFSHTGGSAGASHTRTGGSAGASHTRTGGSAGASHTRTGSISSSHTGSSHFGRGSTSTFSTGGSSFTGARRTPVSTSFTSTAAREVFPGFKLRQYGANEAKGKYGYVLTFDN</sequence>
<dbReference type="PANTHER" id="PTHR10380">
    <property type="entry name" value="CUTICLE PROTEIN"/>
    <property type="match status" value="1"/>
</dbReference>
<dbReference type="AlphaFoldDB" id="A0AAE1U5Q4"/>
<reference evidence="4" key="1">
    <citation type="submission" date="2023-11" db="EMBL/GenBank/DDBJ databases">
        <title>Genome assemblies of two species of porcelain crab, Petrolisthes cinctipes and Petrolisthes manimaculis (Anomura: Porcellanidae).</title>
        <authorList>
            <person name="Angst P."/>
        </authorList>
    </citation>
    <scope>NUCLEOTIDE SEQUENCE</scope>
    <source>
        <strain evidence="4">PB745_02</strain>
        <tissue evidence="4">Gill</tissue>
    </source>
</reference>
<accession>A0AAE1U5Q4</accession>
<dbReference type="GO" id="GO:0008010">
    <property type="term" value="F:structural constituent of chitin-based larval cuticle"/>
    <property type="evidence" value="ECO:0007669"/>
    <property type="project" value="TreeGrafter"/>
</dbReference>
<feature type="region of interest" description="Disordered" evidence="3">
    <location>
        <begin position="589"/>
        <end position="666"/>
    </location>
</feature>
<dbReference type="PROSITE" id="PS00233">
    <property type="entry name" value="CHIT_BIND_RR_1"/>
    <property type="match status" value="3"/>
</dbReference>
<feature type="region of interest" description="Disordered" evidence="3">
    <location>
        <begin position="174"/>
        <end position="196"/>
    </location>
</feature>
<dbReference type="GO" id="GO:0062129">
    <property type="term" value="C:chitin-based extracellular matrix"/>
    <property type="evidence" value="ECO:0007669"/>
    <property type="project" value="TreeGrafter"/>
</dbReference>
<evidence type="ECO:0000313" key="4">
    <source>
        <dbReference type="EMBL" id="KAK4310952.1"/>
    </source>
</evidence>
<dbReference type="InterPro" id="IPR050468">
    <property type="entry name" value="Cuticle_Struct_Prot"/>
</dbReference>
<feature type="compositionally biased region" description="Low complexity" evidence="3">
    <location>
        <begin position="15"/>
        <end position="30"/>
    </location>
</feature>
<dbReference type="EMBL" id="JAWZYT010001576">
    <property type="protein sequence ID" value="KAK4310952.1"/>
    <property type="molecule type" value="Genomic_DNA"/>
</dbReference>
<protein>
    <submittedName>
        <fullName evidence="4">Uncharacterized protein</fullName>
    </submittedName>
</protein>
<evidence type="ECO:0000256" key="1">
    <source>
        <dbReference type="ARBA" id="ARBA00022460"/>
    </source>
</evidence>
<proteinExistence type="predicted"/>
<dbReference type="Proteomes" id="UP001292094">
    <property type="component" value="Unassembled WGS sequence"/>
</dbReference>
<organism evidence="4 5">
    <name type="scientific">Petrolisthes manimaculis</name>
    <dbReference type="NCBI Taxonomy" id="1843537"/>
    <lineage>
        <taxon>Eukaryota</taxon>
        <taxon>Metazoa</taxon>
        <taxon>Ecdysozoa</taxon>
        <taxon>Arthropoda</taxon>
        <taxon>Crustacea</taxon>
        <taxon>Multicrustacea</taxon>
        <taxon>Malacostraca</taxon>
        <taxon>Eumalacostraca</taxon>
        <taxon>Eucarida</taxon>
        <taxon>Decapoda</taxon>
        <taxon>Pleocyemata</taxon>
        <taxon>Anomura</taxon>
        <taxon>Galatheoidea</taxon>
        <taxon>Porcellanidae</taxon>
        <taxon>Petrolisthes</taxon>
    </lineage>
</organism>
<evidence type="ECO:0000256" key="2">
    <source>
        <dbReference type="PROSITE-ProRule" id="PRU00497"/>
    </source>
</evidence>